<feature type="non-terminal residue" evidence="7">
    <location>
        <position position="1"/>
    </location>
</feature>
<dbReference type="Gene3D" id="3.40.50.720">
    <property type="entry name" value="NAD(P)-binding Rossmann-like Domain"/>
    <property type="match status" value="1"/>
</dbReference>
<gene>
    <name evidence="7" type="ORF">LCGC14_3156400</name>
</gene>
<evidence type="ECO:0000256" key="5">
    <source>
        <dbReference type="ARBA" id="ARBA00023002"/>
    </source>
</evidence>
<keyword evidence="5" id="KW-0560">Oxidoreductase</keyword>
<evidence type="ECO:0000256" key="4">
    <source>
        <dbReference type="ARBA" id="ARBA00022833"/>
    </source>
</evidence>
<protein>
    <recommendedName>
        <fullName evidence="6">Alcohol dehydrogenase-like C-terminal domain-containing protein</fullName>
    </recommendedName>
</protein>
<evidence type="ECO:0000256" key="3">
    <source>
        <dbReference type="ARBA" id="ARBA00022723"/>
    </source>
</evidence>
<feature type="domain" description="Alcohol dehydrogenase-like C-terminal" evidence="6">
    <location>
        <begin position="54"/>
        <end position="169"/>
    </location>
</feature>
<dbReference type="GO" id="GO:0046872">
    <property type="term" value="F:metal ion binding"/>
    <property type="evidence" value="ECO:0007669"/>
    <property type="project" value="UniProtKB-KW"/>
</dbReference>
<keyword evidence="3" id="KW-0479">Metal-binding</keyword>
<reference evidence="7" key="1">
    <citation type="journal article" date="2015" name="Nature">
        <title>Complex archaea that bridge the gap between prokaryotes and eukaryotes.</title>
        <authorList>
            <person name="Spang A."/>
            <person name="Saw J.H."/>
            <person name="Jorgensen S.L."/>
            <person name="Zaremba-Niedzwiedzka K."/>
            <person name="Martijn J."/>
            <person name="Lind A.E."/>
            <person name="van Eijk R."/>
            <person name="Schleper C."/>
            <person name="Guy L."/>
            <person name="Ettema T.J."/>
        </authorList>
    </citation>
    <scope>NUCLEOTIDE SEQUENCE</scope>
</reference>
<dbReference type="SUPFAM" id="SSF51735">
    <property type="entry name" value="NAD(P)-binding Rossmann-fold domains"/>
    <property type="match status" value="1"/>
</dbReference>
<dbReference type="PANTHER" id="PTHR43350:SF19">
    <property type="entry name" value="D-GULOSIDE 3-DEHYDROGENASE"/>
    <property type="match status" value="1"/>
</dbReference>
<dbReference type="InterPro" id="IPR013149">
    <property type="entry name" value="ADH-like_C"/>
</dbReference>
<evidence type="ECO:0000259" key="6">
    <source>
        <dbReference type="Pfam" id="PF00107"/>
    </source>
</evidence>
<dbReference type="Gene3D" id="3.90.180.10">
    <property type="entry name" value="Medium-chain alcohol dehydrogenases, catalytic domain"/>
    <property type="match status" value="1"/>
</dbReference>
<dbReference type="PANTHER" id="PTHR43350">
    <property type="entry name" value="NAD-DEPENDENT ALCOHOL DEHYDROGENASE"/>
    <property type="match status" value="1"/>
</dbReference>
<evidence type="ECO:0000256" key="1">
    <source>
        <dbReference type="ARBA" id="ARBA00001947"/>
    </source>
</evidence>
<comment type="cofactor">
    <cofactor evidence="1">
        <name>Zn(2+)</name>
        <dbReference type="ChEBI" id="CHEBI:29105"/>
    </cofactor>
</comment>
<proteinExistence type="inferred from homology"/>
<evidence type="ECO:0000313" key="7">
    <source>
        <dbReference type="EMBL" id="KKK47319.1"/>
    </source>
</evidence>
<keyword evidence="4" id="KW-0862">Zinc</keyword>
<organism evidence="7">
    <name type="scientific">marine sediment metagenome</name>
    <dbReference type="NCBI Taxonomy" id="412755"/>
    <lineage>
        <taxon>unclassified sequences</taxon>
        <taxon>metagenomes</taxon>
        <taxon>ecological metagenomes</taxon>
    </lineage>
</organism>
<dbReference type="CDD" id="cd08255">
    <property type="entry name" value="2-desacetyl-2-hydroxyethyl_bacteriochlorophyllide_like"/>
    <property type="match status" value="1"/>
</dbReference>
<dbReference type="EMBL" id="LAZR01069635">
    <property type="protein sequence ID" value="KKK47319.1"/>
    <property type="molecule type" value="Genomic_DNA"/>
</dbReference>
<comment type="similarity">
    <text evidence="2">Belongs to the zinc-containing alcohol dehydrogenase family.</text>
</comment>
<dbReference type="InterPro" id="IPR036291">
    <property type="entry name" value="NAD(P)-bd_dom_sf"/>
</dbReference>
<dbReference type="AlphaFoldDB" id="A0A0F8XZA1"/>
<comment type="caution">
    <text evidence="7">The sequence shown here is derived from an EMBL/GenBank/DDBJ whole genome shotgun (WGS) entry which is preliminary data.</text>
</comment>
<accession>A0A0F8XZA1</accession>
<dbReference type="GO" id="GO:0016491">
    <property type="term" value="F:oxidoreductase activity"/>
    <property type="evidence" value="ECO:0007669"/>
    <property type="project" value="UniProtKB-KW"/>
</dbReference>
<evidence type="ECO:0000256" key="2">
    <source>
        <dbReference type="ARBA" id="ARBA00008072"/>
    </source>
</evidence>
<name>A0A0F8XZA1_9ZZZZ</name>
<dbReference type="Pfam" id="PF00107">
    <property type="entry name" value="ADH_zinc_N"/>
    <property type="match status" value="1"/>
</dbReference>
<sequence>SLGMSPREGQIHILPKTMSPQEAVCLDPAHFALSAVRDANVRIGTKVAIFGLGAIGLMAVQMAKLSGAELVFASDPLSNRRNLARKYGADQLFNPARGDVGFEIKKATGKKGVDVAIEISGSDAALHDAIRSVHYSGLVVTASFYHGRANALRLGEEWHLNRITLRSSMPVWGNPSRDYPMWDDRRLEDTVFNLMRDKKLTADGMITPIYPFEKSAEAYEFINEHPDQCIKLGITYESRT</sequence>